<evidence type="ECO:0000313" key="3">
    <source>
        <dbReference type="EMBL" id="KAH0535961.1"/>
    </source>
</evidence>
<evidence type="ECO:0000313" key="4">
    <source>
        <dbReference type="Proteomes" id="UP000698800"/>
    </source>
</evidence>
<dbReference type="InterPro" id="IPR021369">
    <property type="entry name" value="DUF2985"/>
</dbReference>
<keyword evidence="2" id="KW-0812">Transmembrane</keyword>
<dbReference type="EMBL" id="JAGHQL010000251">
    <property type="protein sequence ID" value="KAH0535961.1"/>
    <property type="molecule type" value="Genomic_DNA"/>
</dbReference>
<name>A0A9P8I232_9PEZI</name>
<protein>
    <submittedName>
        <fullName evidence="3">Uncharacterized protein</fullName>
    </submittedName>
</protein>
<feature type="transmembrane region" description="Helical" evidence="2">
    <location>
        <begin position="263"/>
        <end position="280"/>
    </location>
</feature>
<dbReference type="Proteomes" id="UP000698800">
    <property type="component" value="Unassembled WGS sequence"/>
</dbReference>
<feature type="transmembrane region" description="Helical" evidence="2">
    <location>
        <begin position="214"/>
        <end position="235"/>
    </location>
</feature>
<feature type="compositionally biased region" description="Low complexity" evidence="1">
    <location>
        <begin position="12"/>
        <end position="28"/>
    </location>
</feature>
<keyword evidence="2" id="KW-0472">Membrane</keyword>
<keyword evidence="2" id="KW-1133">Transmembrane helix</keyword>
<dbReference type="AlphaFoldDB" id="A0A9P8I232"/>
<keyword evidence="4" id="KW-1185">Reference proteome</keyword>
<comment type="caution">
    <text evidence="3">The sequence shown here is derived from an EMBL/GenBank/DDBJ whole genome shotgun (WGS) entry which is preliminary data.</text>
</comment>
<reference evidence="3" key="1">
    <citation type="submission" date="2021-03" db="EMBL/GenBank/DDBJ databases">
        <title>Comparative genomics and phylogenomic investigation of the class Geoglossomycetes provide insights into ecological specialization and systematics.</title>
        <authorList>
            <person name="Melie T."/>
            <person name="Pirro S."/>
            <person name="Miller A.N."/>
            <person name="Quandt A."/>
        </authorList>
    </citation>
    <scope>NUCLEOTIDE SEQUENCE</scope>
    <source>
        <strain evidence="3">GBOQ0MN5Z8</strain>
    </source>
</reference>
<dbReference type="PANTHER" id="PTHR35872:SF1">
    <property type="entry name" value="ALPHA-L-RHAMNOSIDASE C"/>
    <property type="match status" value="1"/>
</dbReference>
<feature type="transmembrane region" description="Helical" evidence="2">
    <location>
        <begin position="405"/>
        <end position="423"/>
    </location>
</feature>
<gene>
    <name evidence="3" type="ORF">FGG08_007135</name>
</gene>
<proteinExistence type="predicted"/>
<accession>A0A9P8I232</accession>
<organism evidence="3 4">
    <name type="scientific">Glutinoglossum americanum</name>
    <dbReference type="NCBI Taxonomy" id="1670608"/>
    <lineage>
        <taxon>Eukaryota</taxon>
        <taxon>Fungi</taxon>
        <taxon>Dikarya</taxon>
        <taxon>Ascomycota</taxon>
        <taxon>Pezizomycotina</taxon>
        <taxon>Geoglossomycetes</taxon>
        <taxon>Geoglossales</taxon>
        <taxon>Geoglossaceae</taxon>
        <taxon>Glutinoglossum</taxon>
    </lineage>
</organism>
<sequence>MDPAQSPKDGTSRPTTSSTSPNRSRQSSVLRRASISLLEANPPLGMWQATGTAIATAPSLADVRRGSFGSSGWTTDPVREGERRRSISVSSSAGGMRRVSGASAVAQPPPLPLPSPREETSREMAAVATEDGISTRPDSQPLNRIRSSPKPPATIREEESPVAAEKDTSRSSSTNPDAPANPNNYIPPPKHTWSESTLILLKAFWKFFLTPSGFLITIYCLNVVAWGGMLFLLLIGGAPAMCHPTCSDINSPRRIWIEIDSQILNALFCVTGFGLIPWRFRDCWFLLRWRIRGNMGALRRLAGINRDWFRLKGSEDLDASPGTEYNPGTLSESPPDAALTNPSLPLPLSKTPDPPLTGIRAPPTALWKLDFVIWMFMLNTFLQAVLSAFMWGYNRYKRPSWSTGLFVALACIVAAMAGIMSAVEGRRVKRIEGVPWGEEDLRKLEMKQDVEDGSGGVVFREEEKEKGG</sequence>
<dbReference type="Pfam" id="PF11204">
    <property type="entry name" value="DUF2985"/>
    <property type="match status" value="1"/>
</dbReference>
<feature type="compositionally biased region" description="Basic and acidic residues" evidence="1">
    <location>
        <begin position="155"/>
        <end position="169"/>
    </location>
</feature>
<feature type="compositionally biased region" description="Low complexity" evidence="1">
    <location>
        <begin position="175"/>
        <end position="184"/>
    </location>
</feature>
<feature type="compositionally biased region" description="Polar residues" evidence="1">
    <location>
        <begin position="136"/>
        <end position="146"/>
    </location>
</feature>
<dbReference type="OrthoDB" id="6407410at2759"/>
<evidence type="ECO:0000256" key="1">
    <source>
        <dbReference type="SAM" id="MobiDB-lite"/>
    </source>
</evidence>
<feature type="region of interest" description="Disordered" evidence="1">
    <location>
        <begin position="63"/>
        <end position="188"/>
    </location>
</feature>
<feature type="region of interest" description="Disordered" evidence="1">
    <location>
        <begin position="1"/>
        <end position="34"/>
    </location>
</feature>
<evidence type="ECO:0000256" key="2">
    <source>
        <dbReference type="SAM" id="Phobius"/>
    </source>
</evidence>
<feature type="transmembrane region" description="Helical" evidence="2">
    <location>
        <begin position="371"/>
        <end position="393"/>
    </location>
</feature>
<dbReference type="PANTHER" id="PTHR35872">
    <property type="entry name" value="INTEGRAL MEMBRANE PROTEIN (AFU_ORTHOLOGUE AFUA_5G07110)"/>
    <property type="match status" value="1"/>
</dbReference>